<proteinExistence type="predicted"/>
<protein>
    <recommendedName>
        <fullName evidence="7">Amino acid transporter transmembrane domain-containing protein</fullName>
    </recommendedName>
</protein>
<reference evidence="8 9" key="1">
    <citation type="journal article" date="2019" name="PLoS Biol.">
        <title>Sex chromosomes control vertical transmission of feminizing Wolbachia symbionts in an isopod.</title>
        <authorList>
            <person name="Becking T."/>
            <person name="Chebbi M.A."/>
            <person name="Giraud I."/>
            <person name="Moumen B."/>
            <person name="Laverre T."/>
            <person name="Caubet Y."/>
            <person name="Peccoud J."/>
            <person name="Gilbert C."/>
            <person name="Cordaux R."/>
        </authorList>
    </citation>
    <scope>NUCLEOTIDE SEQUENCE [LARGE SCALE GENOMIC DNA]</scope>
    <source>
        <strain evidence="8">ANa2</strain>
        <tissue evidence="8">Whole body excluding digestive tract and cuticle</tissue>
    </source>
</reference>
<evidence type="ECO:0000256" key="1">
    <source>
        <dbReference type="ARBA" id="ARBA00004370"/>
    </source>
</evidence>
<organism evidence="8 9">
    <name type="scientific">Armadillidium nasatum</name>
    <dbReference type="NCBI Taxonomy" id="96803"/>
    <lineage>
        <taxon>Eukaryota</taxon>
        <taxon>Metazoa</taxon>
        <taxon>Ecdysozoa</taxon>
        <taxon>Arthropoda</taxon>
        <taxon>Crustacea</taxon>
        <taxon>Multicrustacea</taxon>
        <taxon>Malacostraca</taxon>
        <taxon>Eumalacostraca</taxon>
        <taxon>Peracarida</taxon>
        <taxon>Isopoda</taxon>
        <taxon>Oniscidea</taxon>
        <taxon>Crinocheta</taxon>
        <taxon>Armadillidiidae</taxon>
        <taxon>Armadillidium</taxon>
    </lineage>
</organism>
<comment type="subcellular location">
    <subcellularLocation>
        <location evidence="1">Membrane</location>
    </subcellularLocation>
</comment>
<dbReference type="Pfam" id="PF01490">
    <property type="entry name" value="Aa_trans"/>
    <property type="match status" value="1"/>
</dbReference>
<keyword evidence="2" id="KW-0813">Transport</keyword>
<feature type="non-terminal residue" evidence="8">
    <location>
        <position position="1"/>
    </location>
</feature>
<keyword evidence="3 6" id="KW-0812">Transmembrane</keyword>
<evidence type="ECO:0000256" key="2">
    <source>
        <dbReference type="ARBA" id="ARBA00022448"/>
    </source>
</evidence>
<keyword evidence="9" id="KW-1185">Reference proteome</keyword>
<evidence type="ECO:0000256" key="5">
    <source>
        <dbReference type="ARBA" id="ARBA00023136"/>
    </source>
</evidence>
<comment type="caution">
    <text evidence="8">The sequence shown here is derived from an EMBL/GenBank/DDBJ whole genome shotgun (WGS) entry which is preliminary data.</text>
</comment>
<feature type="transmembrane region" description="Helical" evidence="6">
    <location>
        <begin position="142"/>
        <end position="168"/>
    </location>
</feature>
<evidence type="ECO:0000313" key="8">
    <source>
        <dbReference type="EMBL" id="KAB7500328.1"/>
    </source>
</evidence>
<name>A0A5N5T347_9CRUS</name>
<dbReference type="PANTHER" id="PTHR48017">
    <property type="entry name" value="OS05G0424000 PROTEIN-RELATED"/>
    <property type="match status" value="1"/>
</dbReference>
<feature type="transmembrane region" description="Helical" evidence="6">
    <location>
        <begin position="109"/>
        <end position="130"/>
    </location>
</feature>
<dbReference type="GO" id="GO:0016020">
    <property type="term" value="C:membrane"/>
    <property type="evidence" value="ECO:0007669"/>
    <property type="project" value="UniProtKB-SubCell"/>
</dbReference>
<dbReference type="OrthoDB" id="6379751at2759"/>
<dbReference type="Proteomes" id="UP000326759">
    <property type="component" value="Unassembled WGS sequence"/>
</dbReference>
<dbReference type="EMBL" id="SEYY01014354">
    <property type="protein sequence ID" value="KAB7500328.1"/>
    <property type="molecule type" value="Genomic_DNA"/>
</dbReference>
<evidence type="ECO:0000259" key="7">
    <source>
        <dbReference type="Pfam" id="PF01490"/>
    </source>
</evidence>
<dbReference type="AlphaFoldDB" id="A0A5N5T347"/>
<evidence type="ECO:0000256" key="6">
    <source>
        <dbReference type="SAM" id="Phobius"/>
    </source>
</evidence>
<feature type="domain" description="Amino acid transporter transmembrane" evidence="7">
    <location>
        <begin position="21"/>
        <end position="121"/>
    </location>
</feature>
<accession>A0A5N5T347</accession>
<evidence type="ECO:0000313" key="9">
    <source>
        <dbReference type="Proteomes" id="UP000326759"/>
    </source>
</evidence>
<feature type="transmembrane region" description="Helical" evidence="6">
    <location>
        <begin position="21"/>
        <end position="43"/>
    </location>
</feature>
<evidence type="ECO:0000256" key="4">
    <source>
        <dbReference type="ARBA" id="ARBA00022989"/>
    </source>
</evidence>
<keyword evidence="5 6" id="KW-0472">Membrane</keyword>
<sequence length="213" mass="23685">IRMSVSGSINLPKGDPEVKNGINMWTAGIFLVAEMAGAGFLALPSAIASTGWIGIPMMFIFCFSLAYAGERLGQCWIILEERWPEYKKSTRQPYMEIAQRSYGEVGRQAPIIAMVSTVVACLVIFVQLLLDRGTPYITEEPFYQHATFTTFSMGFGTIMAAFGGGPVFPTIQNDMKEKTQFSKSVIMAFIEKDTCFTCGELYMKRNMTLKSNI</sequence>
<evidence type="ECO:0000256" key="3">
    <source>
        <dbReference type="ARBA" id="ARBA00022692"/>
    </source>
</evidence>
<dbReference type="InterPro" id="IPR013057">
    <property type="entry name" value="AA_transpt_TM"/>
</dbReference>
<keyword evidence="4 6" id="KW-1133">Transmembrane helix</keyword>
<feature type="transmembrane region" description="Helical" evidence="6">
    <location>
        <begin position="49"/>
        <end position="68"/>
    </location>
</feature>
<gene>
    <name evidence="8" type="ORF">Anas_03095</name>
</gene>